<reference evidence="12 13" key="1">
    <citation type="submission" date="2017-01" db="EMBL/GenBank/DDBJ databases">
        <authorList>
            <person name="Mah S.A."/>
            <person name="Swanson W.J."/>
            <person name="Moy G.W."/>
            <person name="Vacquier V.D."/>
        </authorList>
    </citation>
    <scope>NUCLEOTIDE SEQUENCE [LARGE SCALE GENOMIC DNA]</scope>
    <source>
        <strain evidence="12 13">M9</strain>
    </source>
</reference>
<comment type="catalytic activity">
    <reaction evidence="10 11">
        <text>shikimate + ATP = 3-phosphoshikimate + ADP + H(+)</text>
        <dbReference type="Rhea" id="RHEA:13121"/>
        <dbReference type="ChEBI" id="CHEBI:15378"/>
        <dbReference type="ChEBI" id="CHEBI:30616"/>
        <dbReference type="ChEBI" id="CHEBI:36208"/>
        <dbReference type="ChEBI" id="CHEBI:145989"/>
        <dbReference type="ChEBI" id="CHEBI:456216"/>
        <dbReference type="EC" id="2.7.1.71"/>
    </reaction>
</comment>
<dbReference type="GO" id="GO:0009073">
    <property type="term" value="P:aromatic amino acid family biosynthetic process"/>
    <property type="evidence" value="ECO:0007669"/>
    <property type="project" value="UniProtKB-KW"/>
</dbReference>
<organism evidence="12 13">
    <name type="scientific">Ectothiorhodosinus mongolicus</name>
    <dbReference type="NCBI Taxonomy" id="233100"/>
    <lineage>
        <taxon>Bacteria</taxon>
        <taxon>Pseudomonadati</taxon>
        <taxon>Pseudomonadota</taxon>
        <taxon>Gammaproteobacteria</taxon>
        <taxon>Chromatiales</taxon>
        <taxon>Ectothiorhodospiraceae</taxon>
        <taxon>Ectothiorhodosinus</taxon>
    </lineage>
</organism>
<evidence type="ECO:0000256" key="6">
    <source>
        <dbReference type="ARBA" id="ARBA00022741"/>
    </source>
</evidence>
<dbReference type="InterPro" id="IPR023000">
    <property type="entry name" value="Shikimate_kinase_CS"/>
</dbReference>
<keyword evidence="11" id="KW-0460">Magnesium</keyword>
<dbReference type="CDD" id="cd00464">
    <property type="entry name" value="SK"/>
    <property type="match status" value="1"/>
</dbReference>
<dbReference type="EMBL" id="FTPK01000002">
    <property type="protein sequence ID" value="SIT68754.1"/>
    <property type="molecule type" value="Genomic_DNA"/>
</dbReference>
<dbReference type="Pfam" id="PF01202">
    <property type="entry name" value="SKI"/>
    <property type="match status" value="1"/>
</dbReference>
<dbReference type="PANTHER" id="PTHR21087">
    <property type="entry name" value="SHIKIMATE KINASE"/>
    <property type="match status" value="1"/>
</dbReference>
<dbReference type="InterPro" id="IPR031322">
    <property type="entry name" value="Shikimate/glucono_kinase"/>
</dbReference>
<comment type="subunit">
    <text evidence="11">Monomer.</text>
</comment>
<evidence type="ECO:0000256" key="11">
    <source>
        <dbReference type="HAMAP-Rule" id="MF_00109"/>
    </source>
</evidence>
<comment type="cofactor">
    <cofactor evidence="11">
        <name>Mg(2+)</name>
        <dbReference type="ChEBI" id="CHEBI:18420"/>
    </cofactor>
    <text evidence="11">Binds 1 Mg(2+) ion per subunit.</text>
</comment>
<name>A0A1R3VV01_9GAMM</name>
<evidence type="ECO:0000256" key="5">
    <source>
        <dbReference type="ARBA" id="ARBA00022679"/>
    </source>
</evidence>
<dbReference type="GO" id="GO:0004765">
    <property type="term" value="F:shikimate kinase activity"/>
    <property type="evidence" value="ECO:0007669"/>
    <property type="project" value="UniProtKB-UniRule"/>
</dbReference>
<keyword evidence="7 11" id="KW-0418">Kinase</keyword>
<comment type="function">
    <text evidence="11">Catalyzes the specific phosphorylation of the 3-hydroxyl group of shikimic acid using ATP as a cosubstrate.</text>
</comment>
<accession>A0A1R3VV01</accession>
<proteinExistence type="inferred from homology"/>
<comment type="similarity">
    <text evidence="2 11">Belongs to the shikimate kinase family.</text>
</comment>
<dbReference type="GO" id="GO:0000287">
    <property type="term" value="F:magnesium ion binding"/>
    <property type="evidence" value="ECO:0007669"/>
    <property type="project" value="UniProtKB-UniRule"/>
</dbReference>
<keyword evidence="6 11" id="KW-0547">Nucleotide-binding</keyword>
<sequence length="196" mass="21712">MPVIGTDALHCRLFMINPALNVSKQANIVLIGPMGAGKTTVGRQLAQQLRLSFVDSDQEIEKRTGVDISTIFEFEGEDGFRQREAAMMAELGAHEGIVLATGGGSVIRAENRACLQQAGFVVYLYTPVSVQLRRTARDRKRPLLQTENPKERLQALFSERDPLYREIADLVVDTSGEHLRGTVRQIIKGFKAQTAM</sequence>
<dbReference type="Proteomes" id="UP000223759">
    <property type="component" value="Unassembled WGS sequence"/>
</dbReference>
<dbReference type="AlphaFoldDB" id="A0A1R3VV01"/>
<keyword evidence="8 11" id="KW-0067">ATP-binding</keyword>
<protein>
    <recommendedName>
        <fullName evidence="3 11">Shikimate kinase</fullName>
        <shortName evidence="11">SK</shortName>
        <ecNumber evidence="3 11">2.7.1.71</ecNumber>
    </recommendedName>
</protein>
<feature type="binding site" evidence="11">
    <location>
        <position position="160"/>
    </location>
    <ligand>
        <name>substrate</name>
    </ligand>
</feature>
<keyword evidence="5 11" id="KW-0808">Transferase</keyword>
<comment type="subcellular location">
    <subcellularLocation>
        <location evidence="11">Cytoplasm</location>
    </subcellularLocation>
</comment>
<dbReference type="GO" id="GO:0005524">
    <property type="term" value="F:ATP binding"/>
    <property type="evidence" value="ECO:0007669"/>
    <property type="project" value="UniProtKB-UniRule"/>
</dbReference>
<dbReference type="HAMAP" id="MF_00109">
    <property type="entry name" value="Shikimate_kinase"/>
    <property type="match status" value="1"/>
</dbReference>
<dbReference type="GO" id="GO:0009423">
    <property type="term" value="P:chorismate biosynthetic process"/>
    <property type="evidence" value="ECO:0007669"/>
    <property type="project" value="UniProtKB-UniRule"/>
</dbReference>
<dbReference type="Gene3D" id="3.40.50.300">
    <property type="entry name" value="P-loop containing nucleotide triphosphate hydrolases"/>
    <property type="match status" value="1"/>
</dbReference>
<dbReference type="SUPFAM" id="SSF52540">
    <property type="entry name" value="P-loop containing nucleoside triphosphate hydrolases"/>
    <property type="match status" value="1"/>
</dbReference>
<dbReference type="GO" id="GO:0008652">
    <property type="term" value="P:amino acid biosynthetic process"/>
    <property type="evidence" value="ECO:0007669"/>
    <property type="project" value="UniProtKB-KW"/>
</dbReference>
<gene>
    <name evidence="11" type="primary">aroK</name>
    <name evidence="12" type="ORF">SAMN05216526_0925</name>
</gene>
<dbReference type="PANTHER" id="PTHR21087:SF16">
    <property type="entry name" value="SHIKIMATE KINASE 1, CHLOROPLASTIC"/>
    <property type="match status" value="1"/>
</dbReference>
<dbReference type="UniPathway" id="UPA00053">
    <property type="reaction ID" value="UER00088"/>
</dbReference>
<dbReference type="EC" id="2.7.1.71" evidence="3 11"/>
<evidence type="ECO:0000313" key="12">
    <source>
        <dbReference type="EMBL" id="SIT68754.1"/>
    </source>
</evidence>
<dbReference type="InterPro" id="IPR000623">
    <property type="entry name" value="Shikimate_kinase/TSH1"/>
</dbReference>
<feature type="binding site" evidence="11">
    <location>
        <position position="81"/>
    </location>
    <ligand>
        <name>substrate</name>
    </ligand>
</feature>
<dbReference type="PROSITE" id="PS01128">
    <property type="entry name" value="SHIKIMATE_KINASE"/>
    <property type="match status" value="1"/>
</dbReference>
<keyword evidence="11" id="KW-0479">Metal-binding</keyword>
<dbReference type="NCBIfam" id="NF003456">
    <property type="entry name" value="PRK05057.1"/>
    <property type="match status" value="1"/>
</dbReference>
<comment type="pathway">
    <text evidence="1 11">Metabolic intermediate biosynthesis; chorismate biosynthesis; chorismate from D-erythrose 4-phosphate and phosphoenolpyruvate: step 5/7.</text>
</comment>
<feature type="binding site" evidence="11">
    <location>
        <position position="57"/>
    </location>
    <ligand>
        <name>substrate</name>
    </ligand>
</feature>
<feature type="binding site" evidence="11">
    <location>
        <position position="141"/>
    </location>
    <ligand>
        <name>ATP</name>
        <dbReference type="ChEBI" id="CHEBI:30616"/>
    </ligand>
</feature>
<evidence type="ECO:0000256" key="10">
    <source>
        <dbReference type="ARBA" id="ARBA00048567"/>
    </source>
</evidence>
<evidence type="ECO:0000256" key="3">
    <source>
        <dbReference type="ARBA" id="ARBA00012154"/>
    </source>
</evidence>
<keyword evidence="9 11" id="KW-0057">Aromatic amino acid biosynthesis</keyword>
<feature type="binding site" evidence="11">
    <location>
        <begin position="35"/>
        <end position="40"/>
    </location>
    <ligand>
        <name>ATP</name>
        <dbReference type="ChEBI" id="CHEBI:30616"/>
    </ligand>
</feature>
<evidence type="ECO:0000256" key="1">
    <source>
        <dbReference type="ARBA" id="ARBA00004842"/>
    </source>
</evidence>
<evidence type="ECO:0000256" key="8">
    <source>
        <dbReference type="ARBA" id="ARBA00022840"/>
    </source>
</evidence>
<evidence type="ECO:0000256" key="2">
    <source>
        <dbReference type="ARBA" id="ARBA00006997"/>
    </source>
</evidence>
<evidence type="ECO:0000256" key="9">
    <source>
        <dbReference type="ARBA" id="ARBA00023141"/>
    </source>
</evidence>
<feature type="binding site" evidence="11">
    <location>
        <position position="39"/>
    </location>
    <ligand>
        <name>Mg(2+)</name>
        <dbReference type="ChEBI" id="CHEBI:18420"/>
    </ligand>
</feature>
<keyword evidence="4 11" id="KW-0028">Amino-acid biosynthesis</keyword>
<evidence type="ECO:0000313" key="13">
    <source>
        <dbReference type="Proteomes" id="UP000223759"/>
    </source>
</evidence>
<dbReference type="GO" id="GO:0005829">
    <property type="term" value="C:cytosol"/>
    <property type="evidence" value="ECO:0007669"/>
    <property type="project" value="TreeGrafter"/>
</dbReference>
<feature type="binding site" evidence="11">
    <location>
        <position position="103"/>
    </location>
    <ligand>
        <name>substrate</name>
    </ligand>
</feature>
<comment type="caution">
    <text evidence="11">Lacks conserved residue(s) required for the propagation of feature annotation.</text>
</comment>
<keyword evidence="13" id="KW-1185">Reference proteome</keyword>
<dbReference type="InterPro" id="IPR027417">
    <property type="entry name" value="P-loop_NTPase"/>
</dbReference>
<evidence type="ECO:0000256" key="7">
    <source>
        <dbReference type="ARBA" id="ARBA00022777"/>
    </source>
</evidence>
<dbReference type="PRINTS" id="PR01100">
    <property type="entry name" value="SHIKIMTKNASE"/>
</dbReference>
<dbReference type="STRING" id="233100.SAMN05216526_0925"/>
<evidence type="ECO:0000256" key="4">
    <source>
        <dbReference type="ARBA" id="ARBA00022605"/>
    </source>
</evidence>
<keyword evidence="11" id="KW-0963">Cytoplasm</keyword>